<protein>
    <recommendedName>
        <fullName evidence="3">SnoaL-like domain-containing protein</fullName>
    </recommendedName>
</protein>
<dbReference type="InterPro" id="IPR032710">
    <property type="entry name" value="NTF2-like_dom_sf"/>
</dbReference>
<evidence type="ECO:0008006" key="3">
    <source>
        <dbReference type="Google" id="ProtNLM"/>
    </source>
</evidence>
<organism evidence="1 2">
    <name type="scientific">Filimonas lacunae</name>
    <dbReference type="NCBI Taxonomy" id="477680"/>
    <lineage>
        <taxon>Bacteria</taxon>
        <taxon>Pseudomonadati</taxon>
        <taxon>Bacteroidota</taxon>
        <taxon>Chitinophagia</taxon>
        <taxon>Chitinophagales</taxon>
        <taxon>Chitinophagaceae</taxon>
        <taxon>Filimonas</taxon>
    </lineage>
</organism>
<dbReference type="STRING" id="477680.SAMN05421788_105272"/>
<evidence type="ECO:0000313" key="1">
    <source>
        <dbReference type="EMBL" id="SIT22296.1"/>
    </source>
</evidence>
<accession>A0A1N7QHN5</accession>
<name>A0A1N7QHN5_9BACT</name>
<dbReference type="AlphaFoldDB" id="A0A1N7QHN5"/>
<dbReference type="OrthoDB" id="8684708at2"/>
<proteinExistence type="predicted"/>
<keyword evidence="2" id="KW-1185">Reference proteome</keyword>
<dbReference type="Proteomes" id="UP000186917">
    <property type="component" value="Unassembled WGS sequence"/>
</dbReference>
<dbReference type="EMBL" id="FTOR01000005">
    <property type="protein sequence ID" value="SIT22296.1"/>
    <property type="molecule type" value="Genomic_DNA"/>
</dbReference>
<dbReference type="SUPFAM" id="SSF54427">
    <property type="entry name" value="NTF2-like"/>
    <property type="match status" value="1"/>
</dbReference>
<reference evidence="2" key="1">
    <citation type="submission" date="2017-01" db="EMBL/GenBank/DDBJ databases">
        <authorList>
            <person name="Varghese N."/>
            <person name="Submissions S."/>
        </authorList>
    </citation>
    <scope>NUCLEOTIDE SEQUENCE [LARGE SCALE GENOMIC DNA]</scope>
    <source>
        <strain evidence="2">DSM 21054</strain>
    </source>
</reference>
<dbReference type="Gene3D" id="3.10.450.50">
    <property type="match status" value="1"/>
</dbReference>
<dbReference type="RefSeq" id="WP_076380105.1">
    <property type="nucleotide sequence ID" value="NZ_AP017422.1"/>
</dbReference>
<gene>
    <name evidence="1" type="ORF">SAMN05421788_105272</name>
</gene>
<sequence length="107" mass="11873">MNLPKVIADLVTAQNQFDSLAYANCFSETAVVFDEGKTHTGRRVIQEWIDESNKKYKSVMKPLSITQEGKTSVLSAECSGTFDGSPIILKFHFDIKDGLIQTLKVTS</sequence>
<evidence type="ECO:0000313" key="2">
    <source>
        <dbReference type="Proteomes" id="UP000186917"/>
    </source>
</evidence>